<sequence precursor="true">MSTLLWKELRENFKWALLAMFALGAAELLALYTEADADYSFNNGITLCHAAFLILTTFGPPAIGLLLGFLQILPELNRDRWAALLHRPISWGALFWAKAVAGVLLYIIAAVIPLLVCVWQTATPGHFASPFVPGLALAGIADTATGLAYYFAALLIALQGGRIAWRVLPLLAAVYLTSFVQRADDFSDAAWAVLGMTLVLSLAGWGAIYRRDRLRGRPWFGRLALFLVAFYGCCGFAEFALFVWKPDRWYNSDRPEYRVNEEGRPLKIIYRSGTIISVEELDGSAPSEAKYKRDRVRSHTVYLNEATAYIGDSHHYHPRVEHEQRYRLSHTYIVPAGTHHLPQPESWFLLRQPKILVGISLHRKTVAAILDLHGFQPPGNRPVPFPVDVVFDTVAHDRLLQFQRESLRVADFAGRSVTEIPLPASPPIHGVANAWNANELEQIEISAVALRGSLAIYDQKDWHLLATLPYHHDVERWGQISVGVNVAGDRFYLQYEPSVWIPWQESAVMPSYVDVMSRQGKVEHSYTLPPLPVTPAKPTPAGYLIEGLRSPVFFFGTLLYQKLGVLLGNQKLQDVFEARMGSNAHAVRETAVLILVCSLLCAGATLAGARRLHFSWSQAALWAGVALVFNIAGLLLFLTVADWPQVVPCATCQRPRPVSRQTCPHCADDWPPAAATGTEIFDHEALSFSSCPPGKYGDTL</sequence>
<feature type="transmembrane region" description="Helical" evidence="1">
    <location>
        <begin position="12"/>
        <end position="32"/>
    </location>
</feature>
<feature type="transmembrane region" description="Helical" evidence="1">
    <location>
        <begin position="189"/>
        <end position="208"/>
    </location>
</feature>
<reference evidence="2 3" key="1">
    <citation type="journal article" date="2011" name="J. Bacteriol.">
        <title>Genome sequence of Chthoniobacter flavus Ellin428, an aerobic heterotrophic soil bacterium.</title>
        <authorList>
            <person name="Kant R."/>
            <person name="van Passel M.W."/>
            <person name="Palva A."/>
            <person name="Lucas S."/>
            <person name="Lapidus A."/>
            <person name="Glavina Del Rio T."/>
            <person name="Dalin E."/>
            <person name="Tice H."/>
            <person name="Bruce D."/>
            <person name="Goodwin L."/>
            <person name="Pitluck S."/>
            <person name="Larimer F.W."/>
            <person name="Land M.L."/>
            <person name="Hauser L."/>
            <person name="Sangwan P."/>
            <person name="de Vos W.M."/>
            <person name="Janssen P.H."/>
            <person name="Smidt H."/>
        </authorList>
    </citation>
    <scope>NUCLEOTIDE SEQUENCE [LARGE SCALE GENOMIC DNA]</scope>
    <source>
        <strain evidence="2 3">Ellin428</strain>
    </source>
</reference>
<feature type="transmembrane region" description="Helical" evidence="1">
    <location>
        <begin position="94"/>
        <end position="122"/>
    </location>
</feature>
<organism evidence="2 3">
    <name type="scientific">Chthoniobacter flavus Ellin428</name>
    <dbReference type="NCBI Taxonomy" id="497964"/>
    <lineage>
        <taxon>Bacteria</taxon>
        <taxon>Pseudomonadati</taxon>
        <taxon>Verrucomicrobiota</taxon>
        <taxon>Spartobacteria</taxon>
        <taxon>Chthoniobacterales</taxon>
        <taxon>Chthoniobacteraceae</taxon>
        <taxon>Chthoniobacter</taxon>
    </lineage>
</organism>
<gene>
    <name evidence="2" type="ORF">CfE428DRAFT_0686</name>
</gene>
<keyword evidence="1" id="KW-0472">Membrane</keyword>
<feature type="transmembrane region" description="Helical" evidence="1">
    <location>
        <begin position="134"/>
        <end position="156"/>
    </location>
</feature>
<evidence type="ECO:0000313" key="3">
    <source>
        <dbReference type="Proteomes" id="UP000005824"/>
    </source>
</evidence>
<dbReference type="RefSeq" id="WP_006978013.1">
    <property type="nucleotide sequence ID" value="NZ_ABVL01000002.1"/>
</dbReference>
<dbReference type="eggNOG" id="ENOG502ZUHR">
    <property type="taxonomic scope" value="Bacteria"/>
</dbReference>
<comment type="caution">
    <text evidence="2">The sequence shown here is derived from an EMBL/GenBank/DDBJ whole genome shotgun (WGS) entry which is preliminary data.</text>
</comment>
<keyword evidence="1" id="KW-0812">Transmembrane</keyword>
<feature type="transmembrane region" description="Helical" evidence="1">
    <location>
        <begin position="590"/>
        <end position="609"/>
    </location>
</feature>
<evidence type="ECO:0000256" key="1">
    <source>
        <dbReference type="SAM" id="Phobius"/>
    </source>
</evidence>
<protein>
    <submittedName>
        <fullName evidence="2">Uncharacterized protein</fullName>
    </submittedName>
</protein>
<dbReference type="Proteomes" id="UP000005824">
    <property type="component" value="Unassembled WGS sequence"/>
</dbReference>
<dbReference type="InParanoid" id="B4CVJ9"/>
<evidence type="ECO:0000313" key="2">
    <source>
        <dbReference type="EMBL" id="EDY21441.1"/>
    </source>
</evidence>
<feature type="transmembrane region" description="Helical" evidence="1">
    <location>
        <begin position="220"/>
        <end position="244"/>
    </location>
</feature>
<feature type="transmembrane region" description="Helical" evidence="1">
    <location>
        <begin position="163"/>
        <end position="183"/>
    </location>
</feature>
<accession>B4CVJ9</accession>
<proteinExistence type="predicted"/>
<keyword evidence="3" id="KW-1185">Reference proteome</keyword>
<name>B4CVJ9_9BACT</name>
<feature type="transmembrane region" description="Helical" evidence="1">
    <location>
        <begin position="621"/>
        <end position="641"/>
    </location>
</feature>
<feature type="transmembrane region" description="Helical" evidence="1">
    <location>
        <begin position="52"/>
        <end position="73"/>
    </location>
</feature>
<dbReference type="STRING" id="497964.CfE428DRAFT_0686"/>
<keyword evidence="1" id="KW-1133">Transmembrane helix</keyword>
<dbReference type="AlphaFoldDB" id="B4CVJ9"/>
<dbReference type="EMBL" id="ABVL01000002">
    <property type="protein sequence ID" value="EDY21441.1"/>
    <property type="molecule type" value="Genomic_DNA"/>
</dbReference>